<dbReference type="PANTHER" id="PTHR46182">
    <property type="entry name" value="FI19480P1"/>
    <property type="match status" value="1"/>
</dbReference>
<dbReference type="AlphaFoldDB" id="K7A244"/>
<dbReference type="PANTHER" id="PTHR46182:SF2">
    <property type="entry name" value="FI19480P1"/>
    <property type="match status" value="1"/>
</dbReference>
<evidence type="ECO:0000313" key="3">
    <source>
        <dbReference type="EMBL" id="GAC35013.1"/>
    </source>
</evidence>
<evidence type="ECO:0000259" key="2">
    <source>
        <dbReference type="Pfam" id="PF07603"/>
    </source>
</evidence>
<dbReference type="Pfam" id="PF22352">
    <property type="entry name" value="K319L-like_PKD"/>
    <property type="match status" value="1"/>
</dbReference>
<dbReference type="InterPro" id="IPR013783">
    <property type="entry name" value="Ig-like_fold"/>
</dbReference>
<sequence>MTPTLVSKYMRKISNDFTSFCLLVLFTSLFLTACGGGGSSDSSTDNTPRVIVNAGPGSTVNEGTSVNLQGDAVGTTDELTYAWSASPTLVITHADTTSGVASFIAPTTSGTLTFRLTLQATDGNGNVGSDSLEVNVLALNTQPNALISYPPIDGFANKVFPASMEVTLDGSTSTDADAADVSDPIAAFQWQQLAGADVLAGVSRDASSITFTTPILDEDNNLTFELTVTDQEGATDTQELTVTILSARNNVPTADAGVDHQVFSGESILLSGVADTAIPSAKPLTYLWLNDSLLEPKINNANVLQTFAVAPMVNSTQVLTFTLKVTDANNNEVDDSISVTVKPFPRSLLNDTGVTRQGSSNAINSSHQADYPGQDGQRGRDIIASNNMLTKAGRGEGGFDFTRLDDIGDEVDDVSQPWRCVRDNVTGLVWEIKTTNGDLHGRRHTYSWYAQENNGGYSGPLNPATPSCSLSDCNTEDFVEAVNAQGLCGFYDWKLPSHNELLSIVHLGKSTSPMLDTDYFPYSDNGSTSILWYWTSQASVDGTDEAAQNAWAIDFASGNDNFLNKSTAVNVRLVRAGR</sequence>
<keyword evidence="4" id="KW-1185">Reference proteome</keyword>
<proteinExistence type="predicted"/>
<feature type="compositionally biased region" description="Polar residues" evidence="1">
    <location>
        <begin position="350"/>
        <end position="368"/>
    </location>
</feature>
<feature type="domain" description="Lcl C-terminal" evidence="2">
    <location>
        <begin position="420"/>
        <end position="575"/>
    </location>
</feature>
<gene>
    <name evidence="3" type="ORF">GPLA_4134</name>
</gene>
<dbReference type="InterPro" id="IPR011460">
    <property type="entry name" value="Lcl_C"/>
</dbReference>
<comment type="caution">
    <text evidence="3">The sequence shown here is derived from an EMBL/GenBank/DDBJ whole genome shotgun (WGS) entry which is preliminary data.</text>
</comment>
<organism evidence="3 4">
    <name type="scientific">Paraglaciecola polaris LMG 21857</name>
    <dbReference type="NCBI Taxonomy" id="1129793"/>
    <lineage>
        <taxon>Bacteria</taxon>
        <taxon>Pseudomonadati</taxon>
        <taxon>Pseudomonadota</taxon>
        <taxon>Gammaproteobacteria</taxon>
        <taxon>Alteromonadales</taxon>
        <taxon>Alteromonadaceae</taxon>
        <taxon>Paraglaciecola</taxon>
    </lineage>
</organism>
<reference evidence="4" key="1">
    <citation type="journal article" date="2014" name="Environ. Microbiol.">
        <title>Comparative genomics of the marine bacterial genus Glaciecola reveals the high degree of genomic diversity and genomic characteristic for cold adaptation.</title>
        <authorList>
            <person name="Qin Q.L."/>
            <person name="Xie B.B."/>
            <person name="Yu Y."/>
            <person name="Shu Y.L."/>
            <person name="Rong J.C."/>
            <person name="Zhang Y.J."/>
            <person name="Zhao D.L."/>
            <person name="Chen X.L."/>
            <person name="Zhang X.Y."/>
            <person name="Chen B."/>
            <person name="Zhou B.C."/>
            <person name="Zhang Y.Z."/>
        </authorList>
    </citation>
    <scope>NUCLEOTIDE SEQUENCE [LARGE SCALE GENOMIC DNA]</scope>
    <source>
        <strain evidence="4">LMG 21857</strain>
    </source>
</reference>
<dbReference type="Proteomes" id="UP000006322">
    <property type="component" value="Unassembled WGS sequence"/>
</dbReference>
<evidence type="ECO:0000256" key="1">
    <source>
        <dbReference type="SAM" id="MobiDB-lite"/>
    </source>
</evidence>
<dbReference type="STRING" id="1129793.GPLA_4134"/>
<name>K7A244_9ALTE</name>
<dbReference type="GO" id="GO:0031410">
    <property type="term" value="C:cytoplasmic vesicle"/>
    <property type="evidence" value="ECO:0007669"/>
    <property type="project" value="TreeGrafter"/>
</dbReference>
<dbReference type="InterPro" id="IPR029865">
    <property type="entry name" value="KIAA0319-like"/>
</dbReference>
<protein>
    <recommendedName>
        <fullName evidence="2">Lcl C-terminal domain-containing protein</fullName>
    </recommendedName>
</protein>
<accession>K7A244</accession>
<dbReference type="Pfam" id="PF07603">
    <property type="entry name" value="Lcl_C"/>
    <property type="match status" value="1"/>
</dbReference>
<evidence type="ECO:0000313" key="4">
    <source>
        <dbReference type="Proteomes" id="UP000006322"/>
    </source>
</evidence>
<dbReference type="Gene3D" id="2.60.40.10">
    <property type="entry name" value="Immunoglobulins"/>
    <property type="match status" value="3"/>
</dbReference>
<feature type="region of interest" description="Disordered" evidence="1">
    <location>
        <begin position="350"/>
        <end position="377"/>
    </location>
</feature>
<dbReference type="GO" id="GO:0016020">
    <property type="term" value="C:membrane"/>
    <property type="evidence" value="ECO:0007669"/>
    <property type="project" value="TreeGrafter"/>
</dbReference>
<dbReference type="EMBL" id="BAER01000124">
    <property type="protein sequence ID" value="GAC35013.1"/>
    <property type="molecule type" value="Genomic_DNA"/>
</dbReference>